<evidence type="ECO:0000313" key="2">
    <source>
        <dbReference type="EMBL" id="KAB7892928.1"/>
    </source>
</evidence>
<accession>A0A6L4WQG5</accession>
<evidence type="ECO:0000313" key="4">
    <source>
        <dbReference type="Proteomes" id="UP000472839"/>
    </source>
</evidence>
<protein>
    <submittedName>
        <fullName evidence="1">DUF3144 domain-containing protein</fullName>
    </submittedName>
</protein>
<reference evidence="3 4" key="1">
    <citation type="submission" date="2019-10" db="EMBL/GenBank/DDBJ databases">
        <title>Poseidonibacter ostreae sp. nov., isolated from the gut of the Ostrea denselamellosa.</title>
        <authorList>
            <person name="Choi A."/>
        </authorList>
    </citation>
    <scope>NUCLEOTIDE SEQUENCE [LARGE SCALE GENOMIC DNA]</scope>
    <source>
        <strain evidence="1 4">SJOD-M-33</strain>
        <strain evidence="2 3">SJOD-M-5</strain>
    </source>
</reference>
<organism evidence="1 4">
    <name type="scientific">Poseidonibacter ostreae</name>
    <dbReference type="NCBI Taxonomy" id="2654171"/>
    <lineage>
        <taxon>Bacteria</taxon>
        <taxon>Pseudomonadati</taxon>
        <taxon>Campylobacterota</taxon>
        <taxon>Epsilonproteobacteria</taxon>
        <taxon>Campylobacterales</taxon>
        <taxon>Arcobacteraceae</taxon>
        <taxon>Poseidonibacter</taxon>
    </lineage>
</organism>
<dbReference type="Proteomes" id="UP000461010">
    <property type="component" value="Unassembled WGS sequence"/>
</dbReference>
<name>A0A6L4WQG5_9BACT</name>
<dbReference type="EMBL" id="WFKJ01000001">
    <property type="protein sequence ID" value="KAB7892928.1"/>
    <property type="molecule type" value="Genomic_DNA"/>
</dbReference>
<dbReference type="EMBL" id="WFKK01000045">
    <property type="protein sequence ID" value="KAB7886189.1"/>
    <property type="molecule type" value="Genomic_DNA"/>
</dbReference>
<dbReference type="Pfam" id="PF11342">
    <property type="entry name" value="DUF3144"/>
    <property type="match status" value="1"/>
</dbReference>
<dbReference type="Gene3D" id="1.10.287.3020">
    <property type="match status" value="1"/>
</dbReference>
<evidence type="ECO:0000313" key="1">
    <source>
        <dbReference type="EMBL" id="KAB7886189.1"/>
    </source>
</evidence>
<dbReference type="InterPro" id="IPR021490">
    <property type="entry name" value="DUF3144"/>
</dbReference>
<sequence>MSEDKQGFLKRADAHIFLANDQMTDEISAGEVSASFMFGLARFNAWIAASTYKSAEDMAEEKQKAMEYFMKEYKIMLEQHLDEHIKGYDFSK</sequence>
<dbReference type="AlphaFoldDB" id="A0A6L4WQG5"/>
<dbReference type="Proteomes" id="UP000472839">
    <property type="component" value="Unassembled WGS sequence"/>
</dbReference>
<gene>
    <name evidence="2" type="ORF">GBG18_00195</name>
    <name evidence="1" type="ORF">GBG19_12660</name>
</gene>
<dbReference type="RefSeq" id="WP_152187314.1">
    <property type="nucleotide sequence ID" value="NZ_WFKI01000073.1"/>
</dbReference>
<comment type="caution">
    <text evidence="1">The sequence shown here is derived from an EMBL/GenBank/DDBJ whole genome shotgun (WGS) entry which is preliminary data.</text>
</comment>
<evidence type="ECO:0000313" key="3">
    <source>
        <dbReference type="Proteomes" id="UP000461010"/>
    </source>
</evidence>
<proteinExistence type="predicted"/>
<keyword evidence="3" id="KW-1185">Reference proteome</keyword>